<feature type="region of interest" description="Disordered" evidence="1">
    <location>
        <begin position="1"/>
        <end position="20"/>
    </location>
</feature>
<dbReference type="Proteomes" id="UP000799291">
    <property type="component" value="Unassembled WGS sequence"/>
</dbReference>
<evidence type="ECO:0000313" key="2">
    <source>
        <dbReference type="EMBL" id="KAF2682011.1"/>
    </source>
</evidence>
<evidence type="ECO:0000313" key="3">
    <source>
        <dbReference type="Proteomes" id="UP000799291"/>
    </source>
</evidence>
<dbReference type="EMBL" id="MU005588">
    <property type="protein sequence ID" value="KAF2682011.1"/>
    <property type="molecule type" value="Genomic_DNA"/>
</dbReference>
<sequence length="119" mass="13243">MSQSPTDSLSTIPDNTLYEEGYNAKEGVPREGVSREEACREEQSQLADPHGAVLSQAGLVSQEGKRVDRLNKKRVYFQDSDSDVDDWRPSVKRKVSRTDENSAQLTATEKIINNVVSTT</sequence>
<reference evidence="2" key="1">
    <citation type="journal article" date="2020" name="Stud. Mycol.">
        <title>101 Dothideomycetes genomes: a test case for predicting lifestyles and emergence of pathogens.</title>
        <authorList>
            <person name="Haridas S."/>
            <person name="Albert R."/>
            <person name="Binder M."/>
            <person name="Bloem J."/>
            <person name="Labutti K."/>
            <person name="Salamov A."/>
            <person name="Andreopoulos B."/>
            <person name="Baker S."/>
            <person name="Barry K."/>
            <person name="Bills G."/>
            <person name="Bluhm B."/>
            <person name="Cannon C."/>
            <person name="Castanera R."/>
            <person name="Culley D."/>
            <person name="Daum C."/>
            <person name="Ezra D."/>
            <person name="Gonzalez J."/>
            <person name="Henrissat B."/>
            <person name="Kuo A."/>
            <person name="Liang C."/>
            <person name="Lipzen A."/>
            <person name="Lutzoni F."/>
            <person name="Magnuson J."/>
            <person name="Mondo S."/>
            <person name="Nolan M."/>
            <person name="Ohm R."/>
            <person name="Pangilinan J."/>
            <person name="Park H.-J."/>
            <person name="Ramirez L."/>
            <person name="Alfaro M."/>
            <person name="Sun H."/>
            <person name="Tritt A."/>
            <person name="Yoshinaga Y."/>
            <person name="Zwiers L.-H."/>
            <person name="Turgeon B."/>
            <person name="Goodwin S."/>
            <person name="Spatafora J."/>
            <person name="Crous P."/>
            <person name="Grigoriev I."/>
        </authorList>
    </citation>
    <scope>NUCLEOTIDE SEQUENCE</scope>
    <source>
        <strain evidence="2">CBS 122367</strain>
    </source>
</reference>
<organism evidence="2 3">
    <name type="scientific">Lentithecium fluviatile CBS 122367</name>
    <dbReference type="NCBI Taxonomy" id="1168545"/>
    <lineage>
        <taxon>Eukaryota</taxon>
        <taxon>Fungi</taxon>
        <taxon>Dikarya</taxon>
        <taxon>Ascomycota</taxon>
        <taxon>Pezizomycotina</taxon>
        <taxon>Dothideomycetes</taxon>
        <taxon>Pleosporomycetidae</taxon>
        <taxon>Pleosporales</taxon>
        <taxon>Massarineae</taxon>
        <taxon>Lentitheciaceae</taxon>
        <taxon>Lentithecium</taxon>
    </lineage>
</organism>
<dbReference type="OrthoDB" id="3792407at2759"/>
<accession>A0A6G1IVP1</accession>
<evidence type="ECO:0000256" key="1">
    <source>
        <dbReference type="SAM" id="MobiDB-lite"/>
    </source>
</evidence>
<protein>
    <submittedName>
        <fullName evidence="2">Uncharacterized protein</fullName>
    </submittedName>
</protein>
<feature type="compositionally biased region" description="Polar residues" evidence="1">
    <location>
        <begin position="1"/>
        <end position="14"/>
    </location>
</feature>
<name>A0A6G1IVP1_9PLEO</name>
<dbReference type="AlphaFoldDB" id="A0A6G1IVP1"/>
<gene>
    <name evidence="2" type="ORF">K458DRAFT_419976</name>
</gene>
<keyword evidence="3" id="KW-1185">Reference proteome</keyword>
<proteinExistence type="predicted"/>